<organism evidence="7 8">
    <name type="scientific">Pleomorphomonas diazotrophica</name>
    <dbReference type="NCBI Taxonomy" id="1166257"/>
    <lineage>
        <taxon>Bacteria</taxon>
        <taxon>Pseudomonadati</taxon>
        <taxon>Pseudomonadota</taxon>
        <taxon>Alphaproteobacteria</taxon>
        <taxon>Hyphomicrobiales</taxon>
        <taxon>Pleomorphomonadaceae</taxon>
        <taxon>Pleomorphomonas</taxon>
    </lineage>
</organism>
<gene>
    <name evidence="7" type="ORF">CXZ10_13380</name>
</gene>
<name>A0A1I4V3X2_9HYPH</name>
<keyword evidence="2" id="KW-1003">Cell membrane</keyword>
<dbReference type="InterPro" id="IPR001123">
    <property type="entry name" value="LeuE-type"/>
</dbReference>
<comment type="subcellular location">
    <subcellularLocation>
        <location evidence="1">Cell membrane</location>
        <topology evidence="1">Multi-pass membrane protein</topology>
    </subcellularLocation>
</comment>
<evidence type="ECO:0000313" key="8">
    <source>
        <dbReference type="Proteomes" id="UP000233491"/>
    </source>
</evidence>
<keyword evidence="8" id="KW-1185">Reference proteome</keyword>
<accession>A0A1I4V3X2</accession>
<evidence type="ECO:0000256" key="5">
    <source>
        <dbReference type="ARBA" id="ARBA00023136"/>
    </source>
</evidence>
<feature type="transmembrane region" description="Helical" evidence="6">
    <location>
        <begin position="6"/>
        <end position="29"/>
    </location>
</feature>
<feature type="transmembrane region" description="Helical" evidence="6">
    <location>
        <begin position="149"/>
        <end position="172"/>
    </location>
</feature>
<sequence>MSYGENLWLYFLLLAGIIVVPGMDMMFVLANALTRGRAAGIAATLGLMVGGICHTLFGTVAVAGLSRLIPTVSSVMLIAGSAYMMWIGLTLARSSIVVDSVDGGLAKSSRTVFGQGIVTCLLNPKAWLFILAVFPQFMSPVYGPLWPQAVAMGAMTVATQFVVYGGLALAAARGRDALVTNPGLTVWVGRAAGLLLMGVAAYTLLRGLAQL</sequence>
<evidence type="ECO:0000256" key="2">
    <source>
        <dbReference type="ARBA" id="ARBA00022475"/>
    </source>
</evidence>
<evidence type="ECO:0000256" key="3">
    <source>
        <dbReference type="ARBA" id="ARBA00022692"/>
    </source>
</evidence>
<dbReference type="PANTHER" id="PTHR30086">
    <property type="entry name" value="ARGININE EXPORTER PROTEIN ARGO"/>
    <property type="match status" value="1"/>
</dbReference>
<evidence type="ECO:0000256" key="4">
    <source>
        <dbReference type="ARBA" id="ARBA00022989"/>
    </source>
</evidence>
<dbReference type="Pfam" id="PF01810">
    <property type="entry name" value="LysE"/>
    <property type="match status" value="1"/>
</dbReference>
<feature type="transmembrane region" description="Helical" evidence="6">
    <location>
        <begin position="71"/>
        <end position="92"/>
    </location>
</feature>
<feature type="transmembrane region" description="Helical" evidence="6">
    <location>
        <begin position="41"/>
        <end position="65"/>
    </location>
</feature>
<dbReference type="RefSeq" id="WP_101289853.1">
    <property type="nucleotide sequence ID" value="NZ_FOUQ01000010.1"/>
</dbReference>
<dbReference type="PANTHER" id="PTHR30086:SF20">
    <property type="entry name" value="ARGININE EXPORTER PROTEIN ARGO-RELATED"/>
    <property type="match status" value="1"/>
</dbReference>
<keyword evidence="3 6" id="KW-0812">Transmembrane</keyword>
<dbReference type="OrthoDB" id="9807053at2"/>
<feature type="transmembrane region" description="Helical" evidence="6">
    <location>
        <begin position="184"/>
        <end position="205"/>
    </location>
</feature>
<proteinExistence type="predicted"/>
<comment type="caution">
    <text evidence="7">The sequence shown here is derived from an EMBL/GenBank/DDBJ whole genome shotgun (WGS) entry which is preliminary data.</text>
</comment>
<dbReference type="GO" id="GO:0005886">
    <property type="term" value="C:plasma membrane"/>
    <property type="evidence" value="ECO:0007669"/>
    <property type="project" value="UniProtKB-SubCell"/>
</dbReference>
<keyword evidence="4 6" id="KW-1133">Transmembrane helix</keyword>
<protein>
    <submittedName>
        <fullName evidence="7">LysE family translocator</fullName>
    </submittedName>
</protein>
<dbReference type="GO" id="GO:0015171">
    <property type="term" value="F:amino acid transmembrane transporter activity"/>
    <property type="evidence" value="ECO:0007669"/>
    <property type="project" value="TreeGrafter"/>
</dbReference>
<evidence type="ECO:0000256" key="1">
    <source>
        <dbReference type="ARBA" id="ARBA00004651"/>
    </source>
</evidence>
<dbReference type="AlphaFoldDB" id="A0A1I4V3X2"/>
<dbReference type="Proteomes" id="UP000233491">
    <property type="component" value="Unassembled WGS sequence"/>
</dbReference>
<feature type="transmembrane region" description="Helical" evidence="6">
    <location>
        <begin position="112"/>
        <end position="137"/>
    </location>
</feature>
<reference evidence="7 8" key="1">
    <citation type="submission" date="2017-12" db="EMBL/GenBank/DDBJ databases">
        <title>Anaerobic carbon monoxide metabolism by Pleomorphomonas carboxyditropha sp. nov., a new mesophilic hydrogenogenic carboxidotroph.</title>
        <authorList>
            <person name="Esquivel-Elizondo S."/>
            <person name="Krajmalnik-Brown R."/>
        </authorList>
    </citation>
    <scope>NUCLEOTIDE SEQUENCE [LARGE SCALE GENOMIC DNA]</scope>
    <source>
        <strain evidence="7 8">R5-392</strain>
    </source>
</reference>
<evidence type="ECO:0000313" key="7">
    <source>
        <dbReference type="EMBL" id="PKR88733.1"/>
    </source>
</evidence>
<dbReference type="EMBL" id="PJNW01000010">
    <property type="protein sequence ID" value="PKR88733.1"/>
    <property type="molecule type" value="Genomic_DNA"/>
</dbReference>
<keyword evidence="5 6" id="KW-0472">Membrane</keyword>
<evidence type="ECO:0000256" key="6">
    <source>
        <dbReference type="SAM" id="Phobius"/>
    </source>
</evidence>